<reference evidence="8 9" key="1">
    <citation type="submission" date="2021-06" db="EMBL/GenBank/DDBJ databases">
        <title>Bacterium isolated from marine sediment.</title>
        <authorList>
            <person name="Zhu K.-L."/>
            <person name="Du Z.-J."/>
            <person name="Liang Q.-Y."/>
        </authorList>
    </citation>
    <scope>NUCLEOTIDE SEQUENCE [LARGE SCALE GENOMIC DNA]</scope>
    <source>
        <strain evidence="8 9">A346</strain>
    </source>
</reference>
<evidence type="ECO:0000259" key="7">
    <source>
        <dbReference type="Pfam" id="PF14464"/>
    </source>
</evidence>
<evidence type="ECO:0000256" key="1">
    <source>
        <dbReference type="ARBA" id="ARBA00022670"/>
    </source>
</evidence>
<keyword evidence="3" id="KW-0378">Hydrolase</keyword>
<accession>A0ABS6MEQ0</accession>
<comment type="caution">
    <text evidence="8">The sequence shown here is derived from an EMBL/GenBank/DDBJ whole genome shotgun (WGS) entry which is preliminary data.</text>
</comment>
<evidence type="ECO:0000313" key="9">
    <source>
        <dbReference type="Proteomes" id="UP000755551"/>
    </source>
</evidence>
<dbReference type="RefSeq" id="WP_217336134.1">
    <property type="nucleotide sequence ID" value="NZ_JAHQZT010000034.1"/>
</dbReference>
<name>A0ABS6MEQ0_9GAMM</name>
<keyword evidence="9" id="KW-1185">Reference proteome</keyword>
<dbReference type="Pfam" id="PF14464">
    <property type="entry name" value="Prok-JAB"/>
    <property type="match status" value="1"/>
</dbReference>
<feature type="domain" description="JAB" evidence="7">
    <location>
        <begin position="625"/>
        <end position="732"/>
    </location>
</feature>
<protein>
    <submittedName>
        <fullName evidence="8">Mov34/MPN/PAD-1 family protein</fullName>
    </submittedName>
</protein>
<evidence type="ECO:0000256" key="5">
    <source>
        <dbReference type="ARBA" id="ARBA00023049"/>
    </source>
</evidence>
<keyword evidence="5" id="KW-0482">Metalloprotease</keyword>
<evidence type="ECO:0000256" key="4">
    <source>
        <dbReference type="ARBA" id="ARBA00022833"/>
    </source>
</evidence>
<evidence type="ECO:0000259" key="6">
    <source>
        <dbReference type="Pfam" id="PF00899"/>
    </source>
</evidence>
<dbReference type="InterPro" id="IPR032865">
    <property type="entry name" value="Prok-E2_A"/>
</dbReference>
<evidence type="ECO:0000256" key="2">
    <source>
        <dbReference type="ARBA" id="ARBA00022723"/>
    </source>
</evidence>
<dbReference type="InterPro" id="IPR000594">
    <property type="entry name" value="ThiF_NAD_FAD-bd"/>
</dbReference>
<evidence type="ECO:0000256" key="3">
    <source>
        <dbReference type="ARBA" id="ARBA00022801"/>
    </source>
</evidence>
<feature type="domain" description="THIF-type NAD/FAD binding fold" evidence="6">
    <location>
        <begin position="375"/>
        <end position="479"/>
    </location>
</feature>
<organism evidence="8 9">
    <name type="scientific">Marinobacterium weihaiense</name>
    <dbReference type="NCBI Taxonomy" id="2851016"/>
    <lineage>
        <taxon>Bacteria</taxon>
        <taxon>Pseudomonadati</taxon>
        <taxon>Pseudomonadota</taxon>
        <taxon>Gammaproteobacteria</taxon>
        <taxon>Oceanospirillales</taxon>
        <taxon>Oceanospirillaceae</taxon>
        <taxon>Marinobacterium</taxon>
    </lineage>
</organism>
<sequence>MPSNFLFWGEVIDQSLLKSLPGAFLSMLEACEEDPHCDLIEVRVIEENHHAIIINAADGTFDSVNKAGIRRVERLAIGYNPNRLIPWEVRALRSDFPRTMHQNLVYPGEPASLCLYAEEWAAVERTWTPQDLLQKMFWWLRETAQGTLHRVDQPLEQLFFNCYESFVLPEDHMDKIQDNELSLVFRSGGQSRNRKTYIAHYISAAEANNQELPLVITLPIVLQPIEHGIIETTPRTLADLVSKVEARGAEFIGPLRESINDFVSSTGLRIPSGTEQMVLLLVCVQLARDGQVEKTQMHGFVTSTHFGHFGETLNTLCNLPESDEWYRNPLALPDVDPERLEDISIVPVEVKFMPSRQNMRGYSGVGEEGALIKGVLAGAGALGSAVGSLWARECWGEWEFVDDDHIQPHNLARHIAYAQDIGFPKAQILSVRSALHLSVEPEKTPPAHETKMCANREWTLSLIQDKDLVVDATTTLSVPRDLSVLDDSPRVASIFLTPSGISSVMLLEDSERNIRYLSLEAQYYRAIIMNSEWGANHLNENQSRYLVGAGCRDISVAISYELITLHAGILARQVRKSVTQEQAKICIWEYDSTSGGVSAHTVPVAQTVSVAVGEWKVEWDAQIEQSLQEMRVASLPNETGGVVLGMVDQKLKTLSVVLALPAPKDSDASETGFSRGTANVEDILTECERRTGRIVRHIGEWHSHPNGFSATPSVADQEQVVYLKDLMHSEGLPAILIIAAEDTISVTIDTNTSQLSWGFPQEVSL</sequence>
<dbReference type="InterPro" id="IPR028090">
    <property type="entry name" value="JAB_dom_prok"/>
</dbReference>
<keyword evidence="2" id="KW-0479">Metal-binding</keyword>
<gene>
    <name evidence="8" type="ORF">KTN04_15450</name>
</gene>
<evidence type="ECO:0000313" key="8">
    <source>
        <dbReference type="EMBL" id="MBV0934733.1"/>
    </source>
</evidence>
<dbReference type="EMBL" id="JAHQZT010000034">
    <property type="protein sequence ID" value="MBV0934733.1"/>
    <property type="molecule type" value="Genomic_DNA"/>
</dbReference>
<dbReference type="Pfam" id="PF00899">
    <property type="entry name" value="ThiF"/>
    <property type="match status" value="1"/>
</dbReference>
<dbReference type="Pfam" id="PF14457">
    <property type="entry name" value="Prok-E2_A"/>
    <property type="match status" value="1"/>
</dbReference>
<keyword evidence="4" id="KW-0862">Zinc</keyword>
<dbReference type="Proteomes" id="UP000755551">
    <property type="component" value="Unassembled WGS sequence"/>
</dbReference>
<proteinExistence type="predicted"/>
<keyword evidence="1" id="KW-0645">Protease</keyword>